<reference evidence="3 4" key="1">
    <citation type="submission" date="2019-03" db="EMBL/GenBank/DDBJ databases">
        <title>Genomic Encyclopedia of Type Strains, Phase IV (KMG-IV): sequencing the most valuable type-strain genomes for metagenomic binning, comparative biology and taxonomic classification.</title>
        <authorList>
            <person name="Goeker M."/>
        </authorList>
    </citation>
    <scope>NUCLEOTIDE SEQUENCE [LARGE SCALE GENOMIC DNA]</scope>
    <source>
        <strain evidence="3 4">DSM 28697</strain>
    </source>
</reference>
<keyword evidence="4" id="KW-1185">Reference proteome</keyword>
<dbReference type="Gene3D" id="3.30.530.20">
    <property type="match status" value="1"/>
</dbReference>
<dbReference type="EMBL" id="SNYJ01000017">
    <property type="protein sequence ID" value="TDQ36616.1"/>
    <property type="molecule type" value="Genomic_DNA"/>
</dbReference>
<gene>
    <name evidence="3" type="ORF">EV213_11780</name>
</gene>
<comment type="caution">
    <text evidence="3">The sequence shown here is derived from an EMBL/GenBank/DDBJ whole genome shotgun (WGS) entry which is preliminary data.</text>
</comment>
<dbReference type="AlphaFoldDB" id="A0A4R6TU20"/>
<sequence length="136" mass="15888">MNIEHLLKVKAPIADVYRTLTTEKGLAAMWTRDLRVSEDVGGVSEFRFAPDDDKTDMRIDQLVPNQKVVWFCIDSHPEWIGTKISFDLTETAGVTTIILRHMEWRDVTDYYRLCNYHWAMFLLNLKQYCEKGIVST</sequence>
<evidence type="ECO:0000313" key="3">
    <source>
        <dbReference type="EMBL" id="TDQ36616.1"/>
    </source>
</evidence>
<dbReference type="Pfam" id="PF08327">
    <property type="entry name" value="AHSA1"/>
    <property type="match status" value="1"/>
</dbReference>
<dbReference type="SUPFAM" id="SSF55961">
    <property type="entry name" value="Bet v1-like"/>
    <property type="match status" value="1"/>
</dbReference>
<dbReference type="RefSeq" id="WP_133581652.1">
    <property type="nucleotide sequence ID" value="NZ_SNYJ01000017.1"/>
</dbReference>
<organism evidence="3 4">
    <name type="scientific">Aureibacillus halotolerans</name>
    <dbReference type="NCBI Taxonomy" id="1508390"/>
    <lineage>
        <taxon>Bacteria</taxon>
        <taxon>Bacillati</taxon>
        <taxon>Bacillota</taxon>
        <taxon>Bacilli</taxon>
        <taxon>Bacillales</taxon>
        <taxon>Bacillaceae</taxon>
        <taxon>Aureibacillus</taxon>
    </lineage>
</organism>
<dbReference type="OrthoDB" id="287565at2"/>
<comment type="similarity">
    <text evidence="1">Belongs to the AHA1 family.</text>
</comment>
<protein>
    <submittedName>
        <fullName evidence="3">Uncharacterized protein YndB with AHSA1/START domain</fullName>
    </submittedName>
</protein>
<evidence type="ECO:0000313" key="4">
    <source>
        <dbReference type="Proteomes" id="UP000295632"/>
    </source>
</evidence>
<dbReference type="Proteomes" id="UP000295632">
    <property type="component" value="Unassembled WGS sequence"/>
</dbReference>
<evidence type="ECO:0000256" key="1">
    <source>
        <dbReference type="ARBA" id="ARBA00006817"/>
    </source>
</evidence>
<feature type="domain" description="Activator of Hsp90 ATPase homologue 1/2-like C-terminal" evidence="2">
    <location>
        <begin position="10"/>
        <end position="129"/>
    </location>
</feature>
<dbReference type="InterPro" id="IPR013538">
    <property type="entry name" value="ASHA1/2-like_C"/>
</dbReference>
<evidence type="ECO:0000259" key="2">
    <source>
        <dbReference type="Pfam" id="PF08327"/>
    </source>
</evidence>
<name>A0A4R6TU20_9BACI</name>
<accession>A0A4R6TU20</accession>
<dbReference type="InterPro" id="IPR023393">
    <property type="entry name" value="START-like_dom_sf"/>
</dbReference>
<dbReference type="CDD" id="cd07814">
    <property type="entry name" value="SRPBCC_CalC_Aha1-like"/>
    <property type="match status" value="1"/>
</dbReference>
<proteinExistence type="inferred from homology"/>